<gene>
    <name evidence="6" type="primary">gltR</name>
    <name evidence="6" type="ORF">CBLFYP116_03997</name>
</gene>
<evidence type="ECO:0000256" key="2">
    <source>
        <dbReference type="ARBA" id="ARBA00023015"/>
    </source>
</evidence>
<dbReference type="InterPro" id="IPR036388">
    <property type="entry name" value="WH-like_DNA-bd_sf"/>
</dbReference>
<organism evidence="6">
    <name type="scientific">Enterocloster bolteae</name>
    <dbReference type="NCBI Taxonomy" id="208479"/>
    <lineage>
        <taxon>Bacteria</taxon>
        <taxon>Bacillati</taxon>
        <taxon>Bacillota</taxon>
        <taxon>Clostridia</taxon>
        <taxon>Lachnospirales</taxon>
        <taxon>Lachnospiraceae</taxon>
        <taxon>Enterocloster</taxon>
    </lineage>
</organism>
<dbReference type="PANTHER" id="PTHR30126">
    <property type="entry name" value="HTH-TYPE TRANSCRIPTIONAL REGULATOR"/>
    <property type="match status" value="1"/>
</dbReference>
<keyword evidence="4" id="KW-0804">Transcription</keyword>
<dbReference type="InterPro" id="IPR036390">
    <property type="entry name" value="WH_DNA-bd_sf"/>
</dbReference>
<dbReference type="CDD" id="cd05466">
    <property type="entry name" value="PBP2_LTTR_substrate"/>
    <property type="match status" value="1"/>
</dbReference>
<keyword evidence="3" id="KW-0238">DNA-binding</keyword>
<dbReference type="RefSeq" id="WP_156703741.1">
    <property type="nucleotide sequence ID" value="NZ_CACRTF010000017.1"/>
</dbReference>
<sequence>MDERDFELLTALDKTKNITHAADLLYVTQSSLSKRINAIEQELDIKLLIRSRQGIHFTPEGEIVLHYAQTAAAQMEEMRTALNTKRPYVCGTLNAGISINYALYRFPDILATYRNRYPHVNTHIVTDHSRKLYLQILDGELDVAIIRGEYPWKGSRLLLDRENIYVISSPAYKGLPLNEIPYIGHKTDSVFERELAQWIHENNIQVNQAKGIIVDSIGTCVEMVNRGLGWAIVPEICLRDFHGNMKPLFFANGEPFVRSTYLMYSDSALSLAQVEAFINIFKELKEEDSNVSL</sequence>
<feature type="domain" description="HTH lysR-type" evidence="5">
    <location>
        <begin position="1"/>
        <end position="58"/>
    </location>
</feature>
<evidence type="ECO:0000256" key="3">
    <source>
        <dbReference type="ARBA" id="ARBA00023125"/>
    </source>
</evidence>
<dbReference type="Pfam" id="PF03466">
    <property type="entry name" value="LysR_substrate"/>
    <property type="match status" value="1"/>
</dbReference>
<name>A0A6N2WUS0_9FIRM</name>
<dbReference type="Gene3D" id="3.40.190.290">
    <property type="match status" value="1"/>
</dbReference>
<dbReference type="PROSITE" id="PS50931">
    <property type="entry name" value="HTH_LYSR"/>
    <property type="match status" value="1"/>
</dbReference>
<dbReference type="SUPFAM" id="SSF46785">
    <property type="entry name" value="Winged helix' DNA-binding domain"/>
    <property type="match status" value="1"/>
</dbReference>
<dbReference type="GO" id="GO:0000976">
    <property type="term" value="F:transcription cis-regulatory region binding"/>
    <property type="evidence" value="ECO:0007669"/>
    <property type="project" value="TreeGrafter"/>
</dbReference>
<accession>A0A6N2WUS0</accession>
<evidence type="ECO:0000256" key="4">
    <source>
        <dbReference type="ARBA" id="ARBA00023163"/>
    </source>
</evidence>
<dbReference type="GO" id="GO:0003700">
    <property type="term" value="F:DNA-binding transcription factor activity"/>
    <property type="evidence" value="ECO:0007669"/>
    <property type="project" value="InterPro"/>
</dbReference>
<evidence type="ECO:0000256" key="1">
    <source>
        <dbReference type="ARBA" id="ARBA00009437"/>
    </source>
</evidence>
<keyword evidence="2" id="KW-0805">Transcription regulation</keyword>
<protein>
    <submittedName>
        <fullName evidence="6">HTH-type transcriptional regulator GltR</fullName>
    </submittedName>
</protein>
<dbReference type="Pfam" id="PF00126">
    <property type="entry name" value="HTH_1"/>
    <property type="match status" value="1"/>
</dbReference>
<dbReference type="EMBL" id="CACRTF010000017">
    <property type="protein sequence ID" value="VYT45555.1"/>
    <property type="molecule type" value="Genomic_DNA"/>
</dbReference>
<dbReference type="SUPFAM" id="SSF53850">
    <property type="entry name" value="Periplasmic binding protein-like II"/>
    <property type="match status" value="1"/>
</dbReference>
<comment type="similarity">
    <text evidence="1">Belongs to the LysR transcriptional regulatory family.</text>
</comment>
<dbReference type="Gene3D" id="1.10.10.10">
    <property type="entry name" value="Winged helix-like DNA-binding domain superfamily/Winged helix DNA-binding domain"/>
    <property type="match status" value="1"/>
</dbReference>
<evidence type="ECO:0000259" key="5">
    <source>
        <dbReference type="PROSITE" id="PS50931"/>
    </source>
</evidence>
<dbReference type="InterPro" id="IPR000847">
    <property type="entry name" value="LysR_HTH_N"/>
</dbReference>
<dbReference type="AlphaFoldDB" id="A0A6N2WUS0"/>
<proteinExistence type="inferred from homology"/>
<reference evidence="6" key="1">
    <citation type="submission" date="2019-11" db="EMBL/GenBank/DDBJ databases">
        <authorList>
            <person name="Feng L."/>
        </authorList>
    </citation>
    <scope>NUCLEOTIDE SEQUENCE</scope>
    <source>
        <strain evidence="6">CbolteaeLFYP116</strain>
    </source>
</reference>
<dbReference type="PRINTS" id="PR00039">
    <property type="entry name" value="HTHLYSR"/>
</dbReference>
<dbReference type="InterPro" id="IPR005119">
    <property type="entry name" value="LysR_subst-bd"/>
</dbReference>
<evidence type="ECO:0000313" key="6">
    <source>
        <dbReference type="EMBL" id="VYT45555.1"/>
    </source>
</evidence>
<dbReference type="PANTHER" id="PTHR30126:SF78">
    <property type="entry name" value="HTH LYSR-TYPE DOMAIN-CONTAINING PROTEIN"/>
    <property type="match status" value="1"/>
</dbReference>